<dbReference type="EnsemblPlants" id="MELO3C029577.2.1">
    <property type="protein sequence ID" value="MELO3C029577.2.1"/>
    <property type="gene ID" value="MELO3C029577.2"/>
</dbReference>
<protein>
    <submittedName>
        <fullName evidence="1">Uncharacterized protein</fullName>
    </submittedName>
</protein>
<organism evidence="1">
    <name type="scientific">Cucumis melo</name>
    <name type="common">Muskmelon</name>
    <dbReference type="NCBI Taxonomy" id="3656"/>
    <lineage>
        <taxon>Eukaryota</taxon>
        <taxon>Viridiplantae</taxon>
        <taxon>Streptophyta</taxon>
        <taxon>Embryophyta</taxon>
        <taxon>Tracheophyta</taxon>
        <taxon>Spermatophyta</taxon>
        <taxon>Magnoliopsida</taxon>
        <taxon>eudicotyledons</taxon>
        <taxon>Gunneridae</taxon>
        <taxon>Pentapetalae</taxon>
        <taxon>rosids</taxon>
        <taxon>fabids</taxon>
        <taxon>Cucurbitales</taxon>
        <taxon>Cucurbitaceae</taxon>
        <taxon>Benincaseae</taxon>
        <taxon>Cucumis</taxon>
    </lineage>
</organism>
<name>A0A9I9E6T4_CUCME</name>
<accession>A0A9I9E6T4</accession>
<sequence length="65" mass="7209">MSTKSKIVLEDAGPTIGDASFTKCENIKLIKIKWICPTTATRPKSLFVGFPSNACKAYRIPIFFI</sequence>
<dbReference type="AlphaFoldDB" id="A0A9I9E6T4"/>
<dbReference type="Gramene" id="MELO3C029577.2.1">
    <property type="protein sequence ID" value="MELO3C029577.2.1"/>
    <property type="gene ID" value="MELO3C029577.2"/>
</dbReference>
<proteinExistence type="predicted"/>
<reference evidence="1" key="1">
    <citation type="submission" date="2023-03" db="UniProtKB">
        <authorList>
            <consortium name="EnsemblPlants"/>
        </authorList>
    </citation>
    <scope>IDENTIFICATION</scope>
</reference>
<evidence type="ECO:0000313" key="1">
    <source>
        <dbReference type="EnsemblPlants" id="MELO3C029577.2.1"/>
    </source>
</evidence>